<comment type="subcellular location">
    <subcellularLocation>
        <location evidence="1">Cell membrane</location>
        <topology evidence="1">Multi-pass membrane protein</topology>
    </subcellularLocation>
</comment>
<feature type="transmembrane region" description="Helical" evidence="7">
    <location>
        <begin position="144"/>
        <end position="165"/>
    </location>
</feature>
<name>A0ABP8Z293_9ACTN</name>
<feature type="transmembrane region" description="Helical" evidence="7">
    <location>
        <begin position="27"/>
        <end position="50"/>
    </location>
</feature>
<accession>A0ABP8Z293</accession>
<keyword evidence="11" id="KW-1185">Reference proteome</keyword>
<dbReference type="PANTHER" id="PTHR24221:SF654">
    <property type="entry name" value="ATP-BINDING CASSETTE SUB-FAMILY B MEMBER 6"/>
    <property type="match status" value="1"/>
</dbReference>
<dbReference type="Gene3D" id="1.20.1560.10">
    <property type="entry name" value="ABC transporter type 1, transmembrane domain"/>
    <property type="match status" value="1"/>
</dbReference>
<evidence type="ECO:0000256" key="7">
    <source>
        <dbReference type="SAM" id="Phobius"/>
    </source>
</evidence>
<dbReference type="InterPro" id="IPR039421">
    <property type="entry name" value="Type_1_exporter"/>
</dbReference>
<gene>
    <name evidence="10" type="ORF">GCM10023350_31250</name>
</gene>
<keyword evidence="4 10" id="KW-0067">ATP-binding</keyword>
<dbReference type="SUPFAM" id="SSF90123">
    <property type="entry name" value="ABC transporter transmembrane region"/>
    <property type="match status" value="1"/>
</dbReference>
<dbReference type="PROSITE" id="PS50893">
    <property type="entry name" value="ABC_TRANSPORTER_2"/>
    <property type="match status" value="1"/>
</dbReference>
<dbReference type="RefSeq" id="WP_345527746.1">
    <property type="nucleotide sequence ID" value="NZ_BAABKN010000019.1"/>
</dbReference>
<dbReference type="Gene3D" id="3.40.50.300">
    <property type="entry name" value="P-loop containing nucleotide triphosphate hydrolases"/>
    <property type="match status" value="1"/>
</dbReference>
<evidence type="ECO:0000256" key="2">
    <source>
        <dbReference type="ARBA" id="ARBA00022692"/>
    </source>
</evidence>
<reference evidence="11" key="1">
    <citation type="journal article" date="2019" name="Int. J. Syst. Evol. Microbiol.">
        <title>The Global Catalogue of Microorganisms (GCM) 10K type strain sequencing project: providing services to taxonomists for standard genome sequencing and annotation.</title>
        <authorList>
            <consortium name="The Broad Institute Genomics Platform"/>
            <consortium name="The Broad Institute Genome Sequencing Center for Infectious Disease"/>
            <person name="Wu L."/>
            <person name="Ma J."/>
        </authorList>
    </citation>
    <scope>NUCLEOTIDE SEQUENCE [LARGE SCALE GENOMIC DNA]</scope>
    <source>
        <strain evidence="11">JCM 18532</strain>
    </source>
</reference>
<dbReference type="EMBL" id="BAABKN010000019">
    <property type="protein sequence ID" value="GAA4744316.1"/>
    <property type="molecule type" value="Genomic_DNA"/>
</dbReference>
<evidence type="ECO:0000259" key="9">
    <source>
        <dbReference type="PROSITE" id="PS50929"/>
    </source>
</evidence>
<feature type="transmembrane region" description="Helical" evidence="7">
    <location>
        <begin position="171"/>
        <end position="188"/>
    </location>
</feature>
<dbReference type="CDD" id="cd07346">
    <property type="entry name" value="ABC_6TM_exporters"/>
    <property type="match status" value="1"/>
</dbReference>
<dbReference type="Pfam" id="PF00664">
    <property type="entry name" value="ABC_membrane"/>
    <property type="match status" value="1"/>
</dbReference>
<keyword evidence="2 7" id="KW-0812">Transmembrane</keyword>
<organism evidence="10 11">
    <name type="scientific">Nocardioides endophyticus</name>
    <dbReference type="NCBI Taxonomy" id="1353775"/>
    <lineage>
        <taxon>Bacteria</taxon>
        <taxon>Bacillati</taxon>
        <taxon>Actinomycetota</taxon>
        <taxon>Actinomycetes</taxon>
        <taxon>Propionibacteriales</taxon>
        <taxon>Nocardioidaceae</taxon>
        <taxon>Nocardioides</taxon>
    </lineage>
</organism>
<dbReference type="SMART" id="SM00382">
    <property type="entry name" value="AAA"/>
    <property type="match status" value="1"/>
</dbReference>
<keyword evidence="5 7" id="KW-1133">Transmembrane helix</keyword>
<dbReference type="PROSITE" id="PS50929">
    <property type="entry name" value="ABC_TM1F"/>
    <property type="match status" value="1"/>
</dbReference>
<evidence type="ECO:0000259" key="8">
    <source>
        <dbReference type="PROSITE" id="PS50893"/>
    </source>
</evidence>
<keyword evidence="6 7" id="KW-0472">Membrane</keyword>
<dbReference type="Pfam" id="PF00005">
    <property type="entry name" value="ABC_tran"/>
    <property type="match status" value="1"/>
</dbReference>
<evidence type="ECO:0000256" key="4">
    <source>
        <dbReference type="ARBA" id="ARBA00022840"/>
    </source>
</evidence>
<evidence type="ECO:0000313" key="10">
    <source>
        <dbReference type="EMBL" id="GAA4744316.1"/>
    </source>
</evidence>
<dbReference type="InterPro" id="IPR003439">
    <property type="entry name" value="ABC_transporter-like_ATP-bd"/>
</dbReference>
<feature type="transmembrane region" description="Helical" evidence="7">
    <location>
        <begin position="70"/>
        <end position="92"/>
    </location>
</feature>
<comment type="caution">
    <text evidence="10">The sequence shown here is derived from an EMBL/GenBank/DDBJ whole genome shotgun (WGS) entry which is preliminary data.</text>
</comment>
<feature type="domain" description="ABC transporter" evidence="8">
    <location>
        <begin position="343"/>
        <end position="576"/>
    </location>
</feature>
<dbReference type="GO" id="GO:0005524">
    <property type="term" value="F:ATP binding"/>
    <property type="evidence" value="ECO:0007669"/>
    <property type="project" value="UniProtKB-KW"/>
</dbReference>
<dbReference type="InterPro" id="IPR036640">
    <property type="entry name" value="ABC1_TM_sf"/>
</dbReference>
<feature type="domain" description="ABC transmembrane type-1" evidence="9">
    <location>
        <begin position="30"/>
        <end position="312"/>
    </location>
</feature>
<evidence type="ECO:0000256" key="1">
    <source>
        <dbReference type="ARBA" id="ARBA00004651"/>
    </source>
</evidence>
<dbReference type="SUPFAM" id="SSF52540">
    <property type="entry name" value="P-loop containing nucleoside triphosphate hydrolases"/>
    <property type="match status" value="1"/>
</dbReference>
<sequence length="580" mass="60144">MTGALLPISTAREATALARRLLGQRPWVVAGCAAMFAVEGMAGLVAPFMLGRIVDVVVDGGSASAITIAVLWIVGAAIVGGLATFLSVALLARTAEPALADLRETVVERALELEATQLESSGSGDLLSRVGDDVRLVTESFTEVIPLLVNSVVAVVFTAVGLFALDWRLGIAGLGAVPFYVLALRWYLPRSGPYYRREREANGERAEALLTGIHASRTLRAYGIAGRHQELTTAASWRSAQLAIDVFRLQTRFYGRNNRAELIGLLLILGTGFALVDADQVTVGAVTAAALLFHRLFNPVGAIVGLFDEVQSVGASLVRLVGVAQLPPPVPVHDPQRPADGHLVVRGLHHEYVEGRPAVDEVSLDVAPGHRVAVVGASGAGKTTLGAAIAGRLAPTRGTVLLGEVPLARVDGSGRQPVAIVSQEVHVFAGSVRDNLTLAAPSASDADLSSALAAVGAWASVQALPDGLATMVGDGALTLTPALAQQLALARVLLADPHVVVLDEATAEAGSAGARSLELAALAVSADRTSVTIAHRLTQAVTADEIVVMDAGRVVERGSHDELVAAGGRYAELWAAWSSG</sequence>
<proteinExistence type="predicted"/>
<keyword evidence="3" id="KW-0547">Nucleotide-binding</keyword>
<evidence type="ECO:0000256" key="5">
    <source>
        <dbReference type="ARBA" id="ARBA00022989"/>
    </source>
</evidence>
<dbReference type="InterPro" id="IPR003593">
    <property type="entry name" value="AAA+_ATPase"/>
</dbReference>
<protein>
    <submittedName>
        <fullName evidence="10">ABC transporter ATP-binding protein</fullName>
    </submittedName>
</protein>
<dbReference type="Proteomes" id="UP001499882">
    <property type="component" value="Unassembled WGS sequence"/>
</dbReference>
<dbReference type="InterPro" id="IPR011527">
    <property type="entry name" value="ABC1_TM_dom"/>
</dbReference>
<dbReference type="PANTHER" id="PTHR24221">
    <property type="entry name" value="ATP-BINDING CASSETTE SUB-FAMILY B"/>
    <property type="match status" value="1"/>
</dbReference>
<evidence type="ECO:0000256" key="3">
    <source>
        <dbReference type="ARBA" id="ARBA00022741"/>
    </source>
</evidence>
<dbReference type="InterPro" id="IPR027417">
    <property type="entry name" value="P-loop_NTPase"/>
</dbReference>
<evidence type="ECO:0000313" key="11">
    <source>
        <dbReference type="Proteomes" id="UP001499882"/>
    </source>
</evidence>
<evidence type="ECO:0000256" key="6">
    <source>
        <dbReference type="ARBA" id="ARBA00023136"/>
    </source>
</evidence>